<dbReference type="RefSeq" id="WP_023403548.1">
    <property type="nucleotide sequence ID" value="NZ_BAUJ01000016.1"/>
</dbReference>
<reference evidence="1 2" key="1">
    <citation type="submission" date="2013-10" db="EMBL/GenBank/DDBJ databases">
        <authorList>
            <person name="Ichikawa N."/>
            <person name="Kimura A."/>
            <person name="Ohji S."/>
            <person name="Hosoyama A."/>
            <person name="Fujita N."/>
        </authorList>
    </citation>
    <scope>NUCLEOTIDE SEQUENCE [LARGE SCALE GENOMIC DNA]</scope>
    <source>
        <strain evidence="1 2">NBRC 102217</strain>
    </source>
</reference>
<dbReference type="InterPro" id="IPR025534">
    <property type="entry name" value="DUF4420"/>
</dbReference>
<dbReference type="Proteomes" id="UP000017800">
    <property type="component" value="Unassembled WGS sequence"/>
</dbReference>
<name>V5FJQ2_9VIBR</name>
<proteinExistence type="predicted"/>
<evidence type="ECO:0008006" key="3">
    <source>
        <dbReference type="Google" id="ProtNLM"/>
    </source>
</evidence>
<accession>V5FJQ2</accession>
<reference evidence="1 2" key="2">
    <citation type="submission" date="2013-11" db="EMBL/GenBank/DDBJ databases">
        <title>Whole genome shotgun sequence of Vibrio halioticoli NBRC 102217.</title>
        <authorList>
            <person name="Isaki S."/>
            <person name="Kimura A."/>
            <person name="Ohji S."/>
            <person name="Hosoyama A."/>
            <person name="Fujita N."/>
            <person name="Hashimoto M."/>
            <person name="Hosoyama Y."/>
            <person name="Yamazoe A."/>
        </authorList>
    </citation>
    <scope>NUCLEOTIDE SEQUENCE [LARGE SCALE GENOMIC DNA]</scope>
    <source>
        <strain evidence="1 2">NBRC 102217</strain>
    </source>
</reference>
<organism evidence="1 2">
    <name type="scientific">Vibrio halioticoli NBRC 102217</name>
    <dbReference type="NCBI Taxonomy" id="1219072"/>
    <lineage>
        <taxon>Bacteria</taxon>
        <taxon>Pseudomonadati</taxon>
        <taxon>Pseudomonadota</taxon>
        <taxon>Gammaproteobacteria</taxon>
        <taxon>Vibrionales</taxon>
        <taxon>Vibrionaceae</taxon>
        <taxon>Vibrio</taxon>
    </lineage>
</organism>
<dbReference type="eggNOG" id="ENOG502Z9WJ">
    <property type="taxonomic scope" value="Bacteria"/>
</dbReference>
<dbReference type="AlphaFoldDB" id="V5FJQ2"/>
<gene>
    <name evidence="1" type="ORF">VHA01S_016_00340</name>
</gene>
<evidence type="ECO:0000313" key="1">
    <source>
        <dbReference type="EMBL" id="GAD89177.1"/>
    </source>
</evidence>
<evidence type="ECO:0000313" key="2">
    <source>
        <dbReference type="Proteomes" id="UP000017800"/>
    </source>
</evidence>
<sequence>MTKDYGLKRAWQVHAKTNIELDAVCYRSILIHSSGETKYYATMQFPEKLEALSIQLPRFSKFKEIDAKGFAVERVESDVGETISIVRKSSGNSDIFHKICLDLLELLNTFHEKITDTYILNRIHSWVQFMDKSRLSMSKSAELGLYGEVAIVRTLLESGVPGKDILQAWVGPERGLHDFVFPKIEIEVKTTAKESSSCKISSLDQLDNSSNSNLFLSLVKLVESPDGLILPDYVEDTKKLFGSNEDKLSFEAKLMLVGFHSNLNKEFETQYSISGAFNYLVDDEFPRLTPAKVPIAITHVSYDVNLEDTKQNSELYDQIRDMIWN</sequence>
<dbReference type="OrthoDB" id="2808696at2"/>
<dbReference type="EMBL" id="BAUJ01000016">
    <property type="protein sequence ID" value="GAD89177.1"/>
    <property type="molecule type" value="Genomic_DNA"/>
</dbReference>
<dbReference type="Pfam" id="PF14390">
    <property type="entry name" value="DUF4420"/>
    <property type="match status" value="1"/>
</dbReference>
<keyword evidence="2" id="KW-1185">Reference proteome</keyword>
<comment type="caution">
    <text evidence="1">The sequence shown here is derived from an EMBL/GenBank/DDBJ whole genome shotgun (WGS) entry which is preliminary data.</text>
</comment>
<protein>
    <recommendedName>
        <fullName evidence="3">PD-(D/E)XK motif protein</fullName>
    </recommendedName>
</protein>